<keyword evidence="3" id="KW-1185">Reference proteome</keyword>
<feature type="compositionally biased region" description="Polar residues" evidence="1">
    <location>
        <begin position="60"/>
        <end position="72"/>
    </location>
</feature>
<feature type="region of interest" description="Disordered" evidence="1">
    <location>
        <begin position="36"/>
        <end position="72"/>
    </location>
</feature>
<gene>
    <name evidence="2" type="ORF">BS47DRAFT_229425</name>
</gene>
<feature type="region of interest" description="Disordered" evidence="1">
    <location>
        <begin position="93"/>
        <end position="123"/>
    </location>
</feature>
<organism evidence="2 3">
    <name type="scientific">Hydnum rufescens UP504</name>
    <dbReference type="NCBI Taxonomy" id="1448309"/>
    <lineage>
        <taxon>Eukaryota</taxon>
        <taxon>Fungi</taxon>
        <taxon>Dikarya</taxon>
        <taxon>Basidiomycota</taxon>
        <taxon>Agaricomycotina</taxon>
        <taxon>Agaricomycetes</taxon>
        <taxon>Cantharellales</taxon>
        <taxon>Hydnaceae</taxon>
        <taxon>Hydnum</taxon>
    </lineage>
</organism>
<evidence type="ECO:0000313" key="3">
    <source>
        <dbReference type="Proteomes" id="UP000886523"/>
    </source>
</evidence>
<name>A0A9P6B6M4_9AGAM</name>
<proteinExistence type="predicted"/>
<dbReference type="AlphaFoldDB" id="A0A9P6B6M4"/>
<feature type="compositionally biased region" description="Low complexity" evidence="1">
    <location>
        <begin position="257"/>
        <end position="277"/>
    </location>
</feature>
<accession>A0A9P6B6M4</accession>
<evidence type="ECO:0000256" key="1">
    <source>
        <dbReference type="SAM" id="MobiDB-lite"/>
    </source>
</evidence>
<protein>
    <submittedName>
        <fullName evidence="2">Uncharacterized protein</fullName>
    </submittedName>
</protein>
<feature type="compositionally biased region" description="Polar residues" evidence="1">
    <location>
        <begin position="96"/>
        <end position="123"/>
    </location>
</feature>
<evidence type="ECO:0000313" key="2">
    <source>
        <dbReference type="EMBL" id="KAF9518703.1"/>
    </source>
</evidence>
<dbReference type="Proteomes" id="UP000886523">
    <property type="component" value="Unassembled WGS sequence"/>
</dbReference>
<reference evidence="2" key="1">
    <citation type="journal article" date="2020" name="Nat. Commun.">
        <title>Large-scale genome sequencing of mycorrhizal fungi provides insights into the early evolution of symbiotic traits.</title>
        <authorList>
            <person name="Miyauchi S."/>
            <person name="Kiss E."/>
            <person name="Kuo A."/>
            <person name="Drula E."/>
            <person name="Kohler A."/>
            <person name="Sanchez-Garcia M."/>
            <person name="Morin E."/>
            <person name="Andreopoulos B."/>
            <person name="Barry K.W."/>
            <person name="Bonito G."/>
            <person name="Buee M."/>
            <person name="Carver A."/>
            <person name="Chen C."/>
            <person name="Cichocki N."/>
            <person name="Clum A."/>
            <person name="Culley D."/>
            <person name="Crous P.W."/>
            <person name="Fauchery L."/>
            <person name="Girlanda M."/>
            <person name="Hayes R.D."/>
            <person name="Keri Z."/>
            <person name="LaButti K."/>
            <person name="Lipzen A."/>
            <person name="Lombard V."/>
            <person name="Magnuson J."/>
            <person name="Maillard F."/>
            <person name="Murat C."/>
            <person name="Nolan M."/>
            <person name="Ohm R.A."/>
            <person name="Pangilinan J."/>
            <person name="Pereira M.F."/>
            <person name="Perotto S."/>
            <person name="Peter M."/>
            <person name="Pfister S."/>
            <person name="Riley R."/>
            <person name="Sitrit Y."/>
            <person name="Stielow J.B."/>
            <person name="Szollosi G."/>
            <person name="Zifcakova L."/>
            <person name="Stursova M."/>
            <person name="Spatafora J.W."/>
            <person name="Tedersoo L."/>
            <person name="Vaario L.M."/>
            <person name="Yamada A."/>
            <person name="Yan M."/>
            <person name="Wang P."/>
            <person name="Xu J."/>
            <person name="Bruns T."/>
            <person name="Baldrian P."/>
            <person name="Vilgalys R."/>
            <person name="Dunand C."/>
            <person name="Henrissat B."/>
            <person name="Grigoriev I.V."/>
            <person name="Hibbett D."/>
            <person name="Nagy L.G."/>
            <person name="Martin F.M."/>
        </authorList>
    </citation>
    <scope>NUCLEOTIDE SEQUENCE</scope>
    <source>
        <strain evidence="2">UP504</strain>
    </source>
</reference>
<dbReference type="EMBL" id="MU128923">
    <property type="protein sequence ID" value="KAF9518703.1"/>
    <property type="molecule type" value="Genomic_DNA"/>
</dbReference>
<sequence length="285" mass="30075">MEDLALAFFDSPRYIHRSTQTSPASRSQNIPVFAPLDSKFREDQPSAPCPEPNMRPDASTLETHNNSNVQGVSSDSVIVSPLNGMEANAPHVSPIVSDTPSSTSLTGNTSKPLTGAFQSSTKSKPFIPRSYGGSLAPLAAGPVFPSTMVHPVKALPVASRDIPLNRAVSLPTRRVPGMDAALGHSADALTPHGNRIVSLPESTMFLNKLTVSSIPPSHHPGADDMPLLIDLSSPQPQHIVLSPDQSSPNGSILIHSSFVKSSSRSPSPSSAHDCSQSESESDHIC</sequence>
<comment type="caution">
    <text evidence="2">The sequence shown here is derived from an EMBL/GenBank/DDBJ whole genome shotgun (WGS) entry which is preliminary data.</text>
</comment>
<feature type="region of interest" description="Disordered" evidence="1">
    <location>
        <begin position="257"/>
        <end position="285"/>
    </location>
</feature>